<evidence type="ECO:0000256" key="1">
    <source>
        <dbReference type="ARBA" id="ARBA00022679"/>
    </source>
</evidence>
<feature type="domain" description="N-acetyltransferase" evidence="3">
    <location>
        <begin position="9"/>
        <end position="157"/>
    </location>
</feature>
<dbReference type="CDD" id="cd04301">
    <property type="entry name" value="NAT_SF"/>
    <property type="match status" value="1"/>
</dbReference>
<dbReference type="InterPro" id="IPR016181">
    <property type="entry name" value="Acyl_CoA_acyltransferase"/>
</dbReference>
<accession>A0A135L476</accession>
<dbReference type="RefSeq" id="WP_068724726.1">
    <property type="nucleotide sequence ID" value="NZ_LSKU01000001.1"/>
</dbReference>
<dbReference type="EMBL" id="LSKU01000001">
    <property type="protein sequence ID" value="KXG43786.1"/>
    <property type="molecule type" value="Genomic_DNA"/>
</dbReference>
<dbReference type="STRING" id="1413211.U473_06995"/>
<protein>
    <recommendedName>
        <fullName evidence="3">N-acetyltransferase domain-containing protein</fullName>
    </recommendedName>
</protein>
<dbReference type="SUPFAM" id="SSF55729">
    <property type="entry name" value="Acyl-CoA N-acyltransferases (Nat)"/>
    <property type="match status" value="1"/>
</dbReference>
<sequence>MALSKVLQLKVNYKTMDDFKKFREYGLAELAMLEDLEANLIEDEMNSPFFGIYDDDMLVGRMSLYRVDRKYDQFFSPPQDYYELFKLEVLPEYRNQKIGTALVKYAKSLGHPIKTNARNRSDDFWLKMEFVPVKYDMIRDRGENPYIWHPDGVGVQW</sequence>
<evidence type="ECO:0000313" key="5">
    <source>
        <dbReference type="Proteomes" id="UP000070352"/>
    </source>
</evidence>
<dbReference type="Proteomes" id="UP000070352">
    <property type="component" value="Unassembled WGS sequence"/>
</dbReference>
<dbReference type="InterPro" id="IPR017274">
    <property type="entry name" value="YlbP"/>
</dbReference>
<dbReference type="Gene3D" id="3.40.630.30">
    <property type="match status" value="1"/>
</dbReference>
<dbReference type="GO" id="GO:0016747">
    <property type="term" value="F:acyltransferase activity, transferring groups other than amino-acyl groups"/>
    <property type="evidence" value="ECO:0007669"/>
    <property type="project" value="InterPro"/>
</dbReference>
<proteinExistence type="predicted"/>
<keyword evidence="5" id="KW-1185">Reference proteome</keyword>
<dbReference type="PIRSF" id="PIRSF037732">
    <property type="entry name" value="YlbP_prd"/>
    <property type="match status" value="1"/>
</dbReference>
<dbReference type="Pfam" id="PF00583">
    <property type="entry name" value="Acetyltransf_1"/>
    <property type="match status" value="1"/>
</dbReference>
<organism evidence="4 5">
    <name type="scientific">Tepidibacillus decaturensis</name>
    <dbReference type="NCBI Taxonomy" id="1413211"/>
    <lineage>
        <taxon>Bacteria</taxon>
        <taxon>Bacillati</taxon>
        <taxon>Bacillota</taxon>
        <taxon>Bacilli</taxon>
        <taxon>Bacillales</taxon>
        <taxon>Bacillaceae</taxon>
        <taxon>Tepidibacillus</taxon>
    </lineage>
</organism>
<keyword evidence="2" id="KW-0012">Acyltransferase</keyword>
<evidence type="ECO:0000313" key="4">
    <source>
        <dbReference type="EMBL" id="KXG43786.1"/>
    </source>
</evidence>
<comment type="caution">
    <text evidence="4">The sequence shown here is derived from an EMBL/GenBank/DDBJ whole genome shotgun (WGS) entry which is preliminary data.</text>
</comment>
<dbReference type="PROSITE" id="PS51186">
    <property type="entry name" value="GNAT"/>
    <property type="match status" value="1"/>
</dbReference>
<gene>
    <name evidence="4" type="ORF">U473_06995</name>
</gene>
<reference evidence="4 5" key="1">
    <citation type="submission" date="2016-02" db="EMBL/GenBank/DDBJ databases">
        <title>Draft Genome for Tepidibacillus decaturensis nov. sp. Strain Z9, an Anaerobic, Moderately Thermophilic and Heterotrophic Bacterium from Deep Subsurface of the Illinois Basin, USA.</title>
        <authorList>
            <person name="Dong Y."/>
            <person name="Chang J.Y."/>
            <person name="Sanford R."/>
            <person name="Fouke B.W."/>
        </authorList>
    </citation>
    <scope>NUCLEOTIDE SEQUENCE [LARGE SCALE GENOMIC DNA]</scope>
    <source>
        <strain evidence="4 5">Z9</strain>
    </source>
</reference>
<evidence type="ECO:0000256" key="2">
    <source>
        <dbReference type="ARBA" id="ARBA00023315"/>
    </source>
</evidence>
<dbReference type="NCBIfam" id="NF010241">
    <property type="entry name" value="PRK13688.1"/>
    <property type="match status" value="1"/>
</dbReference>
<dbReference type="AlphaFoldDB" id="A0A135L476"/>
<dbReference type="OrthoDB" id="2242710at2"/>
<evidence type="ECO:0000259" key="3">
    <source>
        <dbReference type="PROSITE" id="PS51186"/>
    </source>
</evidence>
<name>A0A135L476_9BACI</name>
<keyword evidence="1" id="KW-0808">Transferase</keyword>
<dbReference type="InterPro" id="IPR000182">
    <property type="entry name" value="GNAT_dom"/>
</dbReference>